<protein>
    <submittedName>
        <fullName evidence="2">Uncharacterized protein</fullName>
    </submittedName>
</protein>
<accession>A0A8J7MHP5</accession>
<keyword evidence="3" id="KW-1185">Reference proteome</keyword>
<evidence type="ECO:0000313" key="3">
    <source>
        <dbReference type="Proteomes" id="UP000624703"/>
    </source>
</evidence>
<feature type="transmembrane region" description="Helical" evidence="1">
    <location>
        <begin position="192"/>
        <end position="213"/>
    </location>
</feature>
<organism evidence="2 3">
    <name type="scientific">Persicirhabdus sediminis</name>
    <dbReference type="NCBI Taxonomy" id="454144"/>
    <lineage>
        <taxon>Bacteria</taxon>
        <taxon>Pseudomonadati</taxon>
        <taxon>Verrucomicrobiota</taxon>
        <taxon>Verrucomicrobiia</taxon>
        <taxon>Verrucomicrobiales</taxon>
        <taxon>Verrucomicrobiaceae</taxon>
        <taxon>Persicirhabdus</taxon>
    </lineage>
</organism>
<reference evidence="2" key="1">
    <citation type="submission" date="2021-01" db="EMBL/GenBank/DDBJ databases">
        <title>Modified the classification status of verrucomicrobia.</title>
        <authorList>
            <person name="Feng X."/>
        </authorList>
    </citation>
    <scope>NUCLEOTIDE SEQUENCE</scope>
    <source>
        <strain evidence="2">_KCTC 22039</strain>
    </source>
</reference>
<dbReference type="AlphaFoldDB" id="A0A8J7MHP5"/>
<evidence type="ECO:0000313" key="2">
    <source>
        <dbReference type="EMBL" id="MBK1791593.1"/>
    </source>
</evidence>
<gene>
    <name evidence="2" type="ORF">JIN82_10560</name>
</gene>
<comment type="caution">
    <text evidence="2">The sequence shown here is derived from an EMBL/GenBank/DDBJ whole genome shotgun (WGS) entry which is preliminary data.</text>
</comment>
<sequence length="267" mass="30276">MLAFSPARAEEQQKDISSWSHLLLQQGEKDYLEPPGRYFEGAADPDADVLLSKIALYLFPKEPRGHNAHIVDELVDRHAEDELLTTIVVYVAGQPEKAEVFYAGSAASYLNKNESFLSLESSRDKALQSLDPAEQLTAFMDQLVIRLFWVEEQLKKRLPDEMLVVASEPEPVELKSSREVAGKFQLTVQMAFYLQMAAYALVALLLFAFLLYYSSRLYLRYRRYSFNFPEVQTRLQAPGGASIGAIVEYSNDEQSSTEQDGRLPKTF</sequence>
<keyword evidence="1" id="KW-0472">Membrane</keyword>
<keyword evidence="1" id="KW-1133">Transmembrane helix</keyword>
<keyword evidence="1" id="KW-0812">Transmembrane</keyword>
<proteinExistence type="predicted"/>
<dbReference type="EMBL" id="JAENIM010000039">
    <property type="protein sequence ID" value="MBK1791593.1"/>
    <property type="molecule type" value="Genomic_DNA"/>
</dbReference>
<dbReference type="Proteomes" id="UP000624703">
    <property type="component" value="Unassembled WGS sequence"/>
</dbReference>
<evidence type="ECO:0000256" key="1">
    <source>
        <dbReference type="SAM" id="Phobius"/>
    </source>
</evidence>
<name>A0A8J7MHP5_9BACT</name>